<dbReference type="PANTHER" id="PTHR30189:SF1">
    <property type="entry name" value="LPS-ASSEMBLY PROTEIN LPTD"/>
    <property type="match status" value="1"/>
</dbReference>
<dbReference type="PANTHER" id="PTHR30189">
    <property type="entry name" value="LPS-ASSEMBLY PROTEIN"/>
    <property type="match status" value="1"/>
</dbReference>
<dbReference type="InterPro" id="IPR020889">
    <property type="entry name" value="LipoPS_assembly_LptD"/>
</dbReference>
<comment type="similarity">
    <text evidence="1">Belongs to the LptD family.</text>
</comment>
<dbReference type="EMBL" id="CP016545">
    <property type="protein sequence ID" value="ANU08389.1"/>
    <property type="molecule type" value="Genomic_DNA"/>
</dbReference>
<dbReference type="Proteomes" id="UP000092698">
    <property type="component" value="Chromosome"/>
</dbReference>
<reference evidence="4 5" key="1">
    <citation type="submission" date="2016-07" db="EMBL/GenBank/DDBJ databases">
        <title>Complete genome sequence of Altererythrobacter namhicola JCM 16345T, containing esterase-encoding genes.</title>
        <authorList>
            <person name="Cheng H."/>
            <person name="Wu Y.-H."/>
            <person name="Jian S.-L."/>
            <person name="Huo Y.-Y."/>
            <person name="Wang C.-S."/>
            <person name="Xu X.-W."/>
        </authorList>
    </citation>
    <scope>NUCLEOTIDE SEQUENCE [LARGE SCALE GENOMIC DNA]</scope>
    <source>
        <strain evidence="4 5">JCM 16345</strain>
    </source>
</reference>
<keyword evidence="1" id="KW-0998">Cell outer membrane</keyword>
<comment type="subunit">
    <text evidence="1">Component of the lipopolysaccharide transport and assembly complex.</text>
</comment>
<dbReference type="STRING" id="645517.A6F65_02102"/>
<dbReference type="KEGG" id="anh:A6F65_02102"/>
<organism evidence="4 5">
    <name type="scientific">Paraurantiacibacter namhicola</name>
    <dbReference type="NCBI Taxonomy" id="645517"/>
    <lineage>
        <taxon>Bacteria</taxon>
        <taxon>Pseudomonadati</taxon>
        <taxon>Pseudomonadota</taxon>
        <taxon>Alphaproteobacteria</taxon>
        <taxon>Sphingomonadales</taxon>
        <taxon>Erythrobacteraceae</taxon>
        <taxon>Paraurantiacibacter</taxon>
    </lineage>
</organism>
<dbReference type="HAMAP" id="MF_01411">
    <property type="entry name" value="LPS_assembly_LptD"/>
    <property type="match status" value="1"/>
</dbReference>
<protein>
    <recommendedName>
        <fullName evidence="1">LPS-assembly protein LptD</fullName>
    </recommendedName>
</protein>
<evidence type="ECO:0000259" key="3">
    <source>
        <dbReference type="Pfam" id="PF04453"/>
    </source>
</evidence>
<feature type="domain" description="LptD C-terminal" evidence="3">
    <location>
        <begin position="354"/>
        <end position="721"/>
    </location>
</feature>
<evidence type="ECO:0000256" key="1">
    <source>
        <dbReference type="HAMAP-Rule" id="MF_01411"/>
    </source>
</evidence>
<evidence type="ECO:0000313" key="4">
    <source>
        <dbReference type="EMBL" id="ANU08389.1"/>
    </source>
</evidence>
<dbReference type="PATRIC" id="fig|645517.4.peg.2086"/>
<comment type="function">
    <text evidence="1">Involved in the assembly of lipopolysaccharide (LPS) at the surface of the outer membrane.</text>
</comment>
<dbReference type="Pfam" id="PF04453">
    <property type="entry name" value="LptD"/>
    <property type="match status" value="1"/>
</dbReference>
<keyword evidence="1" id="KW-0732">Signal</keyword>
<proteinExistence type="inferred from homology"/>
<dbReference type="InterPro" id="IPR050218">
    <property type="entry name" value="LptD"/>
</dbReference>
<dbReference type="GO" id="GO:0043165">
    <property type="term" value="P:Gram-negative-bacterium-type cell outer membrane assembly"/>
    <property type="evidence" value="ECO:0007669"/>
    <property type="project" value="UniProtKB-UniRule"/>
</dbReference>
<dbReference type="GO" id="GO:0009279">
    <property type="term" value="C:cell outer membrane"/>
    <property type="evidence" value="ECO:0007669"/>
    <property type="project" value="UniProtKB-SubCell"/>
</dbReference>
<keyword evidence="1" id="KW-0472">Membrane</keyword>
<evidence type="ECO:0000256" key="2">
    <source>
        <dbReference type="SAM" id="MobiDB-lite"/>
    </source>
</evidence>
<sequence>MLPAPQSVLPTPASRFLSLRDRAVVSAWAMAAASLALPTLAAAQDGGEAPGIETAQEQVQDDPLSPEAAEIAGQDSAQDAPVQDPPPPEFNAAGERLIAFEANELAYDDNSDTVSATGDVLLQSGDQSVRADAVTWERASGVIVATGNVRFVDQDGNQIFTERLELTDELRAGAMENLLLAFREGGRLAAVEARRLDDGAIELDRAVYSGCAVEDSEGCPKRPSWRITAERVTYDPETKRITFSGAWFELFGRRILPLAGLSLRADGQAESGFLIPDIGYSASNGFELSGSYYKRLAENRDLLLSAYVFTQAAPMVSAQYRELTERGAYQVTAYATYGSRIPLGSATAQEESNFRGYIFANGKWQLDPQWSVTASVRLASDRTFLRRYDISRDDRLRSHVAVERIDDSSYFVMEGWATQLLLVPSAQGQVPLALPVIDYRRRMPGPLPGSRLELQANTLGIWRADGQDTQRAFARAKFDISRITPLGQEVTFTALARGDVYHTDDVFSTQTAAYRGEPGWQTRAVAIAAVDVRWPFLGEAFGGTQVITPRVQLVASPPIRNLAIPNEDARAIDLEDSNLFALNRFPGYDRVEDGVRLTYGFDWQINLPGLRIETTLGQSYRLTEEPTLFPDGTGLTDQFSDFVGRTNVRYRDFLSVTHSFRLDKDSLQVRRNEFNATIGSDSTYLTVGYLRLNRNIDRSFEDLQDREEVRFGGRVAFANYWSVFGSAVINLTDRDEDPSFTADGFEPLRTRLGIGYADDCLEFGISWRRDYISVADAEEGNSFRVYFSISNLGFR</sequence>
<dbReference type="RefSeq" id="WP_237164814.1">
    <property type="nucleotide sequence ID" value="NZ_CP016545.1"/>
</dbReference>
<dbReference type="GO" id="GO:1990351">
    <property type="term" value="C:transporter complex"/>
    <property type="evidence" value="ECO:0007669"/>
    <property type="project" value="TreeGrafter"/>
</dbReference>
<name>A0A1C7DA63_9SPHN</name>
<comment type="subcellular location">
    <subcellularLocation>
        <location evidence="1">Cell outer membrane</location>
    </subcellularLocation>
</comment>
<feature type="region of interest" description="Disordered" evidence="2">
    <location>
        <begin position="71"/>
        <end position="91"/>
    </location>
</feature>
<gene>
    <name evidence="4" type="primary">lptD_2</name>
    <name evidence="1" type="synonym">lptD</name>
    <name evidence="4" type="ORF">A6F65_02102</name>
</gene>
<dbReference type="GO" id="GO:0015920">
    <property type="term" value="P:lipopolysaccharide transport"/>
    <property type="evidence" value="ECO:0007669"/>
    <property type="project" value="InterPro"/>
</dbReference>
<dbReference type="InterPro" id="IPR007543">
    <property type="entry name" value="LptD_C"/>
</dbReference>
<accession>A0A1C7DA63</accession>
<dbReference type="Gene3D" id="2.60.450.10">
    <property type="entry name" value="Lipopolysaccharide (LPS) transport protein A like domain"/>
    <property type="match status" value="1"/>
</dbReference>
<keyword evidence="5" id="KW-1185">Reference proteome</keyword>
<dbReference type="AlphaFoldDB" id="A0A1C7DA63"/>
<comment type="caution">
    <text evidence="1">Lacks conserved residue(s) required for the propagation of feature annotation.</text>
</comment>
<evidence type="ECO:0000313" key="5">
    <source>
        <dbReference type="Proteomes" id="UP000092698"/>
    </source>
</evidence>